<dbReference type="NCBIfam" id="TIGR00401">
    <property type="entry name" value="msrA"/>
    <property type="match status" value="1"/>
</dbReference>
<dbReference type="GO" id="GO:0008113">
    <property type="term" value="F:peptide-methionine (S)-S-oxide reductase activity"/>
    <property type="evidence" value="ECO:0007669"/>
    <property type="project" value="UniProtKB-UniRule"/>
</dbReference>
<dbReference type="PANTHER" id="PTHR43774">
    <property type="entry name" value="PEPTIDE METHIONINE SULFOXIDE REDUCTASE"/>
    <property type="match status" value="1"/>
</dbReference>
<dbReference type="GO" id="GO:0033744">
    <property type="term" value="F:L-methionine:thioredoxin-disulfide S-oxidoreductase activity"/>
    <property type="evidence" value="ECO:0007669"/>
    <property type="project" value="RHEA"/>
</dbReference>
<dbReference type="PROSITE" id="PS51257">
    <property type="entry name" value="PROKAR_LIPOPROTEIN"/>
    <property type="match status" value="1"/>
</dbReference>
<keyword evidence="1 4" id="KW-0560">Oxidoreductase</keyword>
<dbReference type="RefSeq" id="WP_146900004.1">
    <property type="nucleotide sequence ID" value="NZ_BJYS01000025.1"/>
</dbReference>
<comment type="catalytic activity">
    <reaction evidence="2 4">
        <text>L-methionyl-[protein] + [thioredoxin]-disulfide + H2O = L-methionyl-(S)-S-oxide-[protein] + [thioredoxin]-dithiol</text>
        <dbReference type="Rhea" id="RHEA:14217"/>
        <dbReference type="Rhea" id="RHEA-COMP:10698"/>
        <dbReference type="Rhea" id="RHEA-COMP:10700"/>
        <dbReference type="Rhea" id="RHEA-COMP:12313"/>
        <dbReference type="Rhea" id="RHEA-COMP:12315"/>
        <dbReference type="ChEBI" id="CHEBI:15377"/>
        <dbReference type="ChEBI" id="CHEBI:16044"/>
        <dbReference type="ChEBI" id="CHEBI:29950"/>
        <dbReference type="ChEBI" id="CHEBI:44120"/>
        <dbReference type="ChEBI" id="CHEBI:50058"/>
        <dbReference type="EC" id="1.8.4.11"/>
    </reaction>
</comment>
<dbReference type="SUPFAM" id="SSF55068">
    <property type="entry name" value="Peptide methionine sulfoxide reductase"/>
    <property type="match status" value="1"/>
</dbReference>
<feature type="active site" evidence="4">
    <location>
        <position position="54"/>
    </location>
</feature>
<evidence type="ECO:0000259" key="7">
    <source>
        <dbReference type="Pfam" id="PF01625"/>
    </source>
</evidence>
<comment type="caution">
    <text evidence="8">The sequence shown here is derived from an EMBL/GenBank/DDBJ whole genome shotgun (WGS) entry which is preliminary data.</text>
</comment>
<evidence type="ECO:0000256" key="2">
    <source>
        <dbReference type="ARBA" id="ARBA00047806"/>
    </source>
</evidence>
<evidence type="ECO:0000256" key="5">
    <source>
        <dbReference type="SAM" id="Coils"/>
    </source>
</evidence>
<dbReference type="AlphaFoldDB" id="A0A512B1F4"/>
<dbReference type="EC" id="1.8.4.11" evidence="4"/>
<keyword evidence="5" id="KW-0175">Coiled coil</keyword>
<dbReference type="PANTHER" id="PTHR43774:SF1">
    <property type="entry name" value="PEPTIDE METHIONINE SULFOXIDE REDUCTASE MSRA 2"/>
    <property type="match status" value="1"/>
</dbReference>
<reference evidence="8 9" key="1">
    <citation type="submission" date="2019-07" db="EMBL/GenBank/DDBJ databases">
        <title>Whole genome shotgun sequence of Adhaeribacter aerolatus NBRC 106133.</title>
        <authorList>
            <person name="Hosoyama A."/>
            <person name="Uohara A."/>
            <person name="Ohji S."/>
            <person name="Ichikawa N."/>
        </authorList>
    </citation>
    <scope>NUCLEOTIDE SEQUENCE [LARGE SCALE GENOMIC DNA]</scope>
    <source>
        <strain evidence="8 9">NBRC 106133</strain>
    </source>
</reference>
<gene>
    <name evidence="8" type="primary">msrA_2</name>
    <name evidence="4" type="synonym">msrA</name>
    <name evidence="8" type="ORF">AAE02nite_32910</name>
</gene>
<feature type="signal peptide" evidence="6">
    <location>
        <begin position="1"/>
        <end position="18"/>
    </location>
</feature>
<dbReference type="Gene3D" id="3.30.1060.10">
    <property type="entry name" value="Peptide methionine sulphoxide reductase MsrA"/>
    <property type="match status" value="1"/>
</dbReference>
<organism evidence="8 9">
    <name type="scientific">Adhaeribacter aerolatus</name>
    <dbReference type="NCBI Taxonomy" id="670289"/>
    <lineage>
        <taxon>Bacteria</taxon>
        <taxon>Pseudomonadati</taxon>
        <taxon>Bacteroidota</taxon>
        <taxon>Cytophagia</taxon>
        <taxon>Cytophagales</taxon>
        <taxon>Hymenobacteraceae</taxon>
        <taxon>Adhaeribacter</taxon>
    </lineage>
</organism>
<accession>A0A512B1F4</accession>
<name>A0A512B1F4_9BACT</name>
<evidence type="ECO:0000256" key="1">
    <source>
        <dbReference type="ARBA" id="ARBA00023002"/>
    </source>
</evidence>
<keyword evidence="9" id="KW-1185">Reference proteome</keyword>
<dbReference type="HAMAP" id="MF_01401">
    <property type="entry name" value="MsrA"/>
    <property type="match status" value="1"/>
</dbReference>
<evidence type="ECO:0000256" key="6">
    <source>
        <dbReference type="SAM" id="SignalP"/>
    </source>
</evidence>
<comment type="catalytic activity">
    <reaction evidence="3 4">
        <text>[thioredoxin]-disulfide + L-methionine + H2O = L-methionine (S)-S-oxide + [thioredoxin]-dithiol</text>
        <dbReference type="Rhea" id="RHEA:19993"/>
        <dbReference type="Rhea" id="RHEA-COMP:10698"/>
        <dbReference type="Rhea" id="RHEA-COMP:10700"/>
        <dbReference type="ChEBI" id="CHEBI:15377"/>
        <dbReference type="ChEBI" id="CHEBI:29950"/>
        <dbReference type="ChEBI" id="CHEBI:50058"/>
        <dbReference type="ChEBI" id="CHEBI:57844"/>
        <dbReference type="ChEBI" id="CHEBI:58772"/>
        <dbReference type="EC" id="1.8.4.11"/>
    </reaction>
</comment>
<evidence type="ECO:0000256" key="3">
    <source>
        <dbReference type="ARBA" id="ARBA00048782"/>
    </source>
</evidence>
<proteinExistence type="inferred from homology"/>
<comment type="function">
    <text evidence="4">Has an important function as a repair enzyme for proteins that have been inactivated by oxidation. Catalyzes the reversible oxidation-reduction of methionine sulfoxide in proteins to methionine.</text>
</comment>
<protein>
    <recommendedName>
        <fullName evidence="4">Peptide methionine sulfoxide reductase MsrA</fullName>
        <shortName evidence="4">Protein-methionine-S-oxide reductase</shortName>
        <ecNumber evidence="4">1.8.4.11</ecNumber>
    </recommendedName>
    <alternativeName>
        <fullName evidence="4">Peptide-methionine (S)-S-oxide reductase</fullName>
        <shortName evidence="4">Peptide Met(O) reductase</shortName>
    </alternativeName>
</protein>
<evidence type="ECO:0000256" key="4">
    <source>
        <dbReference type="HAMAP-Rule" id="MF_01401"/>
    </source>
</evidence>
<dbReference type="Proteomes" id="UP000321532">
    <property type="component" value="Unassembled WGS sequence"/>
</dbReference>
<evidence type="ECO:0000313" key="9">
    <source>
        <dbReference type="Proteomes" id="UP000321532"/>
    </source>
</evidence>
<feature type="domain" description="Peptide methionine sulphoxide reductase MsrA" evidence="7">
    <location>
        <begin position="47"/>
        <end position="198"/>
    </location>
</feature>
<keyword evidence="6" id="KW-0732">Signal</keyword>
<comment type="similarity">
    <text evidence="4">Belongs to the MsrA Met sulfoxide reductase family.</text>
</comment>
<evidence type="ECO:0000313" key="8">
    <source>
        <dbReference type="EMBL" id="GEO05627.1"/>
    </source>
</evidence>
<sequence>MKRLYSFLLLSLVLLSYACTDASSRQAQNAPATLPSETELKAAGLATATFASGCFWCTEAIFERVQGVDKVISGYSGGKEKKPTYEQVSYGKTGHAEAVQVYYNPKVITYPELVEIFFATHDPTTLNRQGPDVGRQYRSAIFYRTETEKQQAEEQVKKLEAARKYKNRIVTEIQPYTAFWPAEGYHQDYYQHHPDDSYIVNVSAPKVHKFEKEFKHKLKHQYQKTGS</sequence>
<dbReference type="Pfam" id="PF01625">
    <property type="entry name" value="PMSR"/>
    <property type="match status" value="1"/>
</dbReference>
<dbReference type="OrthoDB" id="4174719at2"/>
<dbReference type="EMBL" id="BJYS01000025">
    <property type="protein sequence ID" value="GEO05627.1"/>
    <property type="molecule type" value="Genomic_DNA"/>
</dbReference>
<dbReference type="InterPro" id="IPR036509">
    <property type="entry name" value="Met_Sox_Rdtase_MsrA_sf"/>
</dbReference>
<dbReference type="InterPro" id="IPR002569">
    <property type="entry name" value="Met_Sox_Rdtase_MsrA_dom"/>
</dbReference>
<feature type="coiled-coil region" evidence="5">
    <location>
        <begin position="142"/>
        <end position="169"/>
    </location>
</feature>
<feature type="chain" id="PRO_5021917476" description="Peptide methionine sulfoxide reductase MsrA" evidence="6">
    <location>
        <begin position="19"/>
        <end position="227"/>
    </location>
</feature>